<reference evidence="4" key="2">
    <citation type="submission" date="2012-11" db="EMBL/GenBank/DDBJ databases">
        <authorList>
            <person name="Kuo A."/>
            <person name="Curtis B.A."/>
            <person name="Tanifuji G."/>
            <person name="Burki F."/>
            <person name="Gruber A."/>
            <person name="Irimia M."/>
            <person name="Maruyama S."/>
            <person name="Arias M.C."/>
            <person name="Ball S.G."/>
            <person name="Gile G.H."/>
            <person name="Hirakawa Y."/>
            <person name="Hopkins J.F."/>
            <person name="Rensing S.A."/>
            <person name="Schmutz J."/>
            <person name="Symeonidi A."/>
            <person name="Elias M."/>
            <person name="Eveleigh R.J."/>
            <person name="Herman E.K."/>
            <person name="Klute M.J."/>
            <person name="Nakayama T."/>
            <person name="Obornik M."/>
            <person name="Reyes-Prieto A."/>
            <person name="Armbrust E.V."/>
            <person name="Aves S.J."/>
            <person name="Beiko R.G."/>
            <person name="Coutinho P."/>
            <person name="Dacks J.B."/>
            <person name="Durnford D.G."/>
            <person name="Fast N.M."/>
            <person name="Green B.R."/>
            <person name="Grisdale C."/>
            <person name="Hempe F."/>
            <person name="Henrissat B."/>
            <person name="Hoppner M.P."/>
            <person name="Ishida K.-I."/>
            <person name="Kim E."/>
            <person name="Koreny L."/>
            <person name="Kroth P.G."/>
            <person name="Liu Y."/>
            <person name="Malik S.-B."/>
            <person name="Maier U.G."/>
            <person name="McRose D."/>
            <person name="Mock T."/>
            <person name="Neilson J.A."/>
            <person name="Onodera N.T."/>
            <person name="Poole A.M."/>
            <person name="Pritham E.J."/>
            <person name="Richards T.A."/>
            <person name="Rocap G."/>
            <person name="Roy S.W."/>
            <person name="Sarai C."/>
            <person name="Schaack S."/>
            <person name="Shirato S."/>
            <person name="Slamovits C.H."/>
            <person name="Spencer D.F."/>
            <person name="Suzuki S."/>
            <person name="Worden A.Z."/>
            <person name="Zauner S."/>
            <person name="Barry K."/>
            <person name="Bell C."/>
            <person name="Bharti A.K."/>
            <person name="Crow J.A."/>
            <person name="Grimwood J."/>
            <person name="Kramer R."/>
            <person name="Lindquist E."/>
            <person name="Lucas S."/>
            <person name="Salamov A."/>
            <person name="McFadden G.I."/>
            <person name="Lane C.E."/>
            <person name="Keeling P.J."/>
            <person name="Gray M.W."/>
            <person name="Grigoriev I.V."/>
            <person name="Archibald J.M."/>
        </authorList>
    </citation>
    <scope>NUCLEOTIDE SEQUENCE</scope>
    <source>
        <strain evidence="4">CCMP2712</strain>
    </source>
</reference>
<protein>
    <submittedName>
        <fullName evidence="2 3">Uncharacterized protein</fullName>
    </submittedName>
</protein>
<dbReference type="KEGG" id="gtt:GUITHDRAFT_154963"/>
<feature type="region of interest" description="Disordered" evidence="1">
    <location>
        <begin position="23"/>
        <end position="43"/>
    </location>
</feature>
<evidence type="ECO:0000313" key="3">
    <source>
        <dbReference type="EnsemblProtists" id="EKX37413"/>
    </source>
</evidence>
<evidence type="ECO:0000313" key="4">
    <source>
        <dbReference type="Proteomes" id="UP000011087"/>
    </source>
</evidence>
<dbReference type="PaxDb" id="55529-EKX37413"/>
<dbReference type="RefSeq" id="XP_005824393.1">
    <property type="nucleotide sequence ID" value="XM_005824336.1"/>
</dbReference>
<name>L1IMB1_GUITC</name>
<reference evidence="3" key="3">
    <citation type="submission" date="2016-03" db="UniProtKB">
        <authorList>
            <consortium name="EnsemblProtists"/>
        </authorList>
    </citation>
    <scope>IDENTIFICATION</scope>
</reference>
<reference evidence="2 4" key="1">
    <citation type="journal article" date="2012" name="Nature">
        <title>Algal genomes reveal evolutionary mosaicism and the fate of nucleomorphs.</title>
        <authorList>
            <consortium name="DOE Joint Genome Institute"/>
            <person name="Curtis B.A."/>
            <person name="Tanifuji G."/>
            <person name="Burki F."/>
            <person name="Gruber A."/>
            <person name="Irimia M."/>
            <person name="Maruyama S."/>
            <person name="Arias M.C."/>
            <person name="Ball S.G."/>
            <person name="Gile G.H."/>
            <person name="Hirakawa Y."/>
            <person name="Hopkins J.F."/>
            <person name="Kuo A."/>
            <person name="Rensing S.A."/>
            <person name="Schmutz J."/>
            <person name="Symeonidi A."/>
            <person name="Elias M."/>
            <person name="Eveleigh R.J."/>
            <person name="Herman E.K."/>
            <person name="Klute M.J."/>
            <person name="Nakayama T."/>
            <person name="Obornik M."/>
            <person name="Reyes-Prieto A."/>
            <person name="Armbrust E.V."/>
            <person name="Aves S.J."/>
            <person name="Beiko R.G."/>
            <person name="Coutinho P."/>
            <person name="Dacks J.B."/>
            <person name="Durnford D.G."/>
            <person name="Fast N.M."/>
            <person name="Green B.R."/>
            <person name="Grisdale C.J."/>
            <person name="Hempel F."/>
            <person name="Henrissat B."/>
            <person name="Hoppner M.P."/>
            <person name="Ishida K."/>
            <person name="Kim E."/>
            <person name="Koreny L."/>
            <person name="Kroth P.G."/>
            <person name="Liu Y."/>
            <person name="Malik S.B."/>
            <person name="Maier U.G."/>
            <person name="McRose D."/>
            <person name="Mock T."/>
            <person name="Neilson J.A."/>
            <person name="Onodera N.T."/>
            <person name="Poole A.M."/>
            <person name="Pritham E.J."/>
            <person name="Richards T.A."/>
            <person name="Rocap G."/>
            <person name="Roy S.W."/>
            <person name="Sarai C."/>
            <person name="Schaack S."/>
            <person name="Shirato S."/>
            <person name="Slamovits C.H."/>
            <person name="Spencer D.F."/>
            <person name="Suzuki S."/>
            <person name="Worden A.Z."/>
            <person name="Zauner S."/>
            <person name="Barry K."/>
            <person name="Bell C."/>
            <person name="Bharti A.K."/>
            <person name="Crow J.A."/>
            <person name="Grimwood J."/>
            <person name="Kramer R."/>
            <person name="Lindquist E."/>
            <person name="Lucas S."/>
            <person name="Salamov A."/>
            <person name="McFadden G.I."/>
            <person name="Lane C.E."/>
            <person name="Keeling P.J."/>
            <person name="Gray M.W."/>
            <person name="Grigoriev I.V."/>
            <person name="Archibald J.M."/>
        </authorList>
    </citation>
    <scope>NUCLEOTIDE SEQUENCE</scope>
    <source>
        <strain evidence="2 4">CCMP2712</strain>
    </source>
</reference>
<dbReference type="Proteomes" id="UP000011087">
    <property type="component" value="Unassembled WGS sequence"/>
</dbReference>
<dbReference type="AlphaFoldDB" id="L1IMB1"/>
<dbReference type="HOGENOM" id="CLU_1411243_0_0_1"/>
<dbReference type="EnsemblProtists" id="EKX37413">
    <property type="protein sequence ID" value="EKX37413"/>
    <property type="gene ID" value="GUITHDRAFT_154963"/>
</dbReference>
<sequence>MLHISEEERQSVSKVNEWLKSEQQEFPNPVYPSMESSKRSSSKHLGTIFQLMEEAESETAPKFDFLAISPEEHSDSEATLSSLLGRTLSWTGNSARGSQYSVDIATQHGKMSSLDLTGMLGVAVEGLLLGTSVGNAEEECERGSKADEHEWEAKAKQASCRARRMGMTGRAHTGYIYTM</sequence>
<organism evidence="2">
    <name type="scientific">Guillardia theta (strain CCMP2712)</name>
    <name type="common">Cryptophyte</name>
    <dbReference type="NCBI Taxonomy" id="905079"/>
    <lineage>
        <taxon>Eukaryota</taxon>
        <taxon>Cryptophyceae</taxon>
        <taxon>Pyrenomonadales</taxon>
        <taxon>Geminigeraceae</taxon>
        <taxon>Guillardia</taxon>
    </lineage>
</organism>
<dbReference type="GeneID" id="17294206"/>
<evidence type="ECO:0000256" key="1">
    <source>
        <dbReference type="SAM" id="MobiDB-lite"/>
    </source>
</evidence>
<dbReference type="EMBL" id="JH993059">
    <property type="protein sequence ID" value="EKX37413.1"/>
    <property type="molecule type" value="Genomic_DNA"/>
</dbReference>
<accession>L1IMB1</accession>
<gene>
    <name evidence="2" type="ORF">GUITHDRAFT_154963</name>
</gene>
<evidence type="ECO:0000313" key="2">
    <source>
        <dbReference type="EMBL" id="EKX37413.1"/>
    </source>
</evidence>
<keyword evidence="4" id="KW-1185">Reference proteome</keyword>
<proteinExistence type="predicted"/>